<dbReference type="SUPFAM" id="SSF88713">
    <property type="entry name" value="Glycoside hydrolase/deacetylase"/>
    <property type="match status" value="1"/>
</dbReference>
<dbReference type="PANTHER" id="PTHR47561">
    <property type="entry name" value="POLYSACCHARIDE DEACETYLASE FAMILY PROTEIN (AFU_ORTHOLOGUE AFUA_6G05030)"/>
    <property type="match status" value="1"/>
</dbReference>
<dbReference type="PANTHER" id="PTHR47561:SF1">
    <property type="entry name" value="POLYSACCHARIDE DEACETYLASE FAMILY PROTEIN (AFU_ORTHOLOGUE AFUA_6G05030)"/>
    <property type="match status" value="1"/>
</dbReference>
<evidence type="ECO:0000256" key="1">
    <source>
        <dbReference type="ARBA" id="ARBA00003236"/>
    </source>
</evidence>
<proteinExistence type="inferred from homology"/>
<dbReference type="InterPro" id="IPR022560">
    <property type="entry name" value="DUF3473"/>
</dbReference>
<dbReference type="NCBIfam" id="TIGR03006">
    <property type="entry name" value="pepcterm_polyde"/>
    <property type="match status" value="1"/>
</dbReference>
<evidence type="ECO:0000313" key="6">
    <source>
        <dbReference type="EMBL" id="MBK1670159.1"/>
    </source>
</evidence>
<name>A0ABS1DK66_9PROT</name>
<gene>
    <name evidence="6" type="ORF">CKO28_19160</name>
</gene>
<evidence type="ECO:0000259" key="5">
    <source>
        <dbReference type="PROSITE" id="PS51677"/>
    </source>
</evidence>
<evidence type="ECO:0000313" key="7">
    <source>
        <dbReference type="Proteomes" id="UP001296873"/>
    </source>
</evidence>
<organism evidence="6 7">
    <name type="scientific">Rhodovibrio sodomensis</name>
    <dbReference type="NCBI Taxonomy" id="1088"/>
    <lineage>
        <taxon>Bacteria</taxon>
        <taxon>Pseudomonadati</taxon>
        <taxon>Pseudomonadota</taxon>
        <taxon>Alphaproteobacteria</taxon>
        <taxon>Rhodospirillales</taxon>
        <taxon>Rhodovibrionaceae</taxon>
        <taxon>Rhodovibrio</taxon>
    </lineage>
</organism>
<protein>
    <recommendedName>
        <fullName evidence="3">Chitooligosaccharide deacetylase</fullName>
    </recommendedName>
    <alternativeName>
        <fullName evidence="4">Nodulation protein B</fullName>
    </alternativeName>
</protein>
<dbReference type="InterPro" id="IPR011330">
    <property type="entry name" value="Glyco_hydro/deAcase_b/a-brl"/>
</dbReference>
<comment type="similarity">
    <text evidence="2">Belongs to the polysaccharide deacetylase family.</text>
</comment>
<dbReference type="EMBL" id="NRRL01000077">
    <property type="protein sequence ID" value="MBK1670159.1"/>
    <property type="molecule type" value="Genomic_DNA"/>
</dbReference>
<dbReference type="Proteomes" id="UP001296873">
    <property type="component" value="Unassembled WGS sequence"/>
</dbReference>
<sequence>MTVDVEEHFQVSAFETLVRRADWDDFPSRVEGNVDRILELFAAHATPATFFVLGWIAERHPAMVRRIAAAGHEIASHGWDHVRVPHQDAEEFRTDVRRTKALLEDVSGSAVRGYRAASFSISSAVPWAHDVLAEEGYAYSSSIYPIRHDLYGAHDGPAEPYSPNPDLPLIEIPVSAARFGQQAIPCGGGGYFRLLPYRLSRWAIARVRRDEGRRSVFYFHPWEIDPEQPRPDGLTLRTRVRHYTNQARMEGRLAQVLDDFDWGRMDRVFGELIST</sequence>
<comment type="function">
    <text evidence="1">Is involved in generating a small heat-stable compound (Nod), an acylated oligomer of N-acetylglucosamine, that stimulates mitosis in various plant protoplasts.</text>
</comment>
<reference evidence="6 7" key="1">
    <citation type="journal article" date="2020" name="Microorganisms">
        <title>Osmotic Adaptation and Compatible Solute Biosynthesis of Phototrophic Bacteria as Revealed from Genome Analyses.</title>
        <authorList>
            <person name="Imhoff J.F."/>
            <person name="Rahn T."/>
            <person name="Kunzel S."/>
            <person name="Keller A."/>
            <person name="Neulinger S.C."/>
        </authorList>
    </citation>
    <scope>NUCLEOTIDE SEQUENCE [LARGE SCALE GENOMIC DNA]</scope>
    <source>
        <strain evidence="6 7">DSM 9895</strain>
    </source>
</reference>
<dbReference type="Pfam" id="PF01522">
    <property type="entry name" value="Polysacc_deac_1"/>
    <property type="match status" value="1"/>
</dbReference>
<dbReference type="Gene3D" id="3.20.20.370">
    <property type="entry name" value="Glycoside hydrolase/deacetylase"/>
    <property type="match status" value="1"/>
</dbReference>
<keyword evidence="7" id="KW-1185">Reference proteome</keyword>
<dbReference type="RefSeq" id="WP_242480673.1">
    <property type="nucleotide sequence ID" value="NZ_NRRL01000077.1"/>
</dbReference>
<accession>A0ABS1DK66</accession>
<evidence type="ECO:0000256" key="3">
    <source>
        <dbReference type="ARBA" id="ARBA00020071"/>
    </source>
</evidence>
<comment type="caution">
    <text evidence="6">The sequence shown here is derived from an EMBL/GenBank/DDBJ whole genome shotgun (WGS) entry which is preliminary data.</text>
</comment>
<dbReference type="InterPro" id="IPR014344">
    <property type="entry name" value="XrtA_polysacc_deacetyl"/>
</dbReference>
<dbReference type="InterPro" id="IPR045235">
    <property type="entry name" value="PuuE_HpPgdA-like"/>
</dbReference>
<dbReference type="Pfam" id="PF11959">
    <property type="entry name" value="DUF3473"/>
    <property type="match status" value="1"/>
</dbReference>
<dbReference type="CDD" id="cd10941">
    <property type="entry name" value="CE4_PuuE_HpPgdA_like_2"/>
    <property type="match status" value="1"/>
</dbReference>
<evidence type="ECO:0000256" key="4">
    <source>
        <dbReference type="ARBA" id="ARBA00032976"/>
    </source>
</evidence>
<dbReference type="PROSITE" id="PS51677">
    <property type="entry name" value="NODB"/>
    <property type="match status" value="1"/>
</dbReference>
<dbReference type="InterPro" id="IPR002509">
    <property type="entry name" value="NODB_dom"/>
</dbReference>
<evidence type="ECO:0000256" key="2">
    <source>
        <dbReference type="ARBA" id="ARBA00010973"/>
    </source>
</evidence>
<feature type="domain" description="NodB homology" evidence="5">
    <location>
        <begin position="15"/>
        <end position="275"/>
    </location>
</feature>